<keyword evidence="1" id="KW-0472">Membrane</keyword>
<reference evidence="2" key="1">
    <citation type="submission" date="2022-09" db="EMBL/GenBank/DDBJ databases">
        <title>Maribacter litopenaei sp. nov., isolated from the intestinal tract of the Pacific White Shrimp, Litopenaeus vannamei.</title>
        <authorList>
            <person name="Kim S.Y."/>
            <person name="Hwang C.Y."/>
        </authorList>
    </citation>
    <scope>NUCLEOTIDE SEQUENCE</scope>
    <source>
        <strain evidence="2">HL-LV01</strain>
    </source>
</reference>
<protein>
    <recommendedName>
        <fullName evidence="4">Mechanosensitive ion channel protein MscL</fullName>
    </recommendedName>
</protein>
<proteinExistence type="predicted"/>
<dbReference type="EMBL" id="CP104205">
    <property type="protein sequence ID" value="UWX54434.1"/>
    <property type="molecule type" value="Genomic_DNA"/>
</dbReference>
<accession>A0ABY5Y845</accession>
<feature type="transmembrane region" description="Helical" evidence="1">
    <location>
        <begin position="23"/>
        <end position="47"/>
    </location>
</feature>
<dbReference type="Proteomes" id="UP001059209">
    <property type="component" value="Chromosome"/>
</dbReference>
<dbReference type="RefSeq" id="WP_260572293.1">
    <property type="nucleotide sequence ID" value="NZ_CP104205.1"/>
</dbReference>
<keyword evidence="1" id="KW-1133">Transmembrane helix</keyword>
<gene>
    <name evidence="2" type="ORF">NYZ99_16135</name>
</gene>
<evidence type="ECO:0008006" key="4">
    <source>
        <dbReference type="Google" id="ProtNLM"/>
    </source>
</evidence>
<keyword evidence="3" id="KW-1185">Reference proteome</keyword>
<evidence type="ECO:0000256" key="1">
    <source>
        <dbReference type="SAM" id="Phobius"/>
    </source>
</evidence>
<sequence>MSEKFSEAWSKMLEKLGKWFDTFILNLPNIMIAIIVFAITVFISRYISKGVSRLRRKQNCRHP</sequence>
<keyword evidence="1" id="KW-0812">Transmembrane</keyword>
<name>A0ABY5Y845_9FLAO</name>
<dbReference type="InterPro" id="IPR008910">
    <property type="entry name" value="MSC_TM_helix"/>
</dbReference>
<evidence type="ECO:0000313" key="2">
    <source>
        <dbReference type="EMBL" id="UWX54434.1"/>
    </source>
</evidence>
<evidence type="ECO:0000313" key="3">
    <source>
        <dbReference type="Proteomes" id="UP001059209"/>
    </source>
</evidence>
<dbReference type="Pfam" id="PF05552">
    <property type="entry name" value="MS_channel_1st_1"/>
    <property type="match status" value="1"/>
</dbReference>
<organism evidence="2 3">
    <name type="scientific">Maribacter litopenaei</name>
    <dbReference type="NCBI Taxonomy" id="2976127"/>
    <lineage>
        <taxon>Bacteria</taxon>
        <taxon>Pseudomonadati</taxon>
        <taxon>Bacteroidota</taxon>
        <taxon>Flavobacteriia</taxon>
        <taxon>Flavobacteriales</taxon>
        <taxon>Flavobacteriaceae</taxon>
        <taxon>Maribacter</taxon>
    </lineage>
</organism>